<dbReference type="SUPFAM" id="SSF53649">
    <property type="entry name" value="Alkaline phosphatase-like"/>
    <property type="match status" value="1"/>
</dbReference>
<accession>A0A1I0UYM1</accession>
<dbReference type="InterPro" id="IPR017850">
    <property type="entry name" value="Alkaline_phosphatase_core_sf"/>
</dbReference>
<reference evidence="1 2" key="1">
    <citation type="submission" date="2016-10" db="EMBL/GenBank/DDBJ databases">
        <authorList>
            <person name="de Groot N.N."/>
        </authorList>
    </citation>
    <scope>NUCLEOTIDE SEQUENCE [LARGE SCALE GENOMIC DNA]</scope>
    <source>
        <strain evidence="1 2">DSM 5522</strain>
    </source>
</reference>
<dbReference type="Pfam" id="PF01663">
    <property type="entry name" value="Phosphodiest"/>
    <property type="match status" value="1"/>
</dbReference>
<name>A0A1I0UYM1_9FIRM</name>
<sequence length="265" mass="30653">MEKIKSICAFYNLTKNSLKNKRTLVLYLDGLGYYLYKYAYKKNALNFTSAHFDIFPQWSLKNAVTNPNMAAMISGKNSEYTGIYSRKDHILNVATIFDEGYDQVILEGDTIILNTTQRPILHVKSKVKTVDFGVFSDTLKAIEEGKYFIFSHFNEIDDYCHTYGPYSEEVLGQIKKTDCYIEKICKNFSGNILLVSDHGVHTQLNEKNEQFGIHGNVFVEEYESFEEIDPDLPDKIQSTKNAEDKKMYLEDHLSLYGYLKNENRN</sequence>
<protein>
    <submittedName>
        <fullName evidence="1">Type I phosphodiesterase / nucleotide pyrophosphatase</fullName>
    </submittedName>
</protein>
<dbReference type="STRING" id="1120918.SAMN05216249_10150"/>
<keyword evidence="2" id="KW-1185">Reference proteome</keyword>
<dbReference type="AlphaFoldDB" id="A0A1I0UYM1"/>
<dbReference type="EMBL" id="FOJY01000001">
    <property type="protein sequence ID" value="SFA69102.1"/>
    <property type="molecule type" value="Genomic_DNA"/>
</dbReference>
<gene>
    <name evidence="1" type="ORF">SAMN05216249_10150</name>
</gene>
<evidence type="ECO:0000313" key="2">
    <source>
        <dbReference type="Proteomes" id="UP000198838"/>
    </source>
</evidence>
<dbReference type="InterPro" id="IPR002591">
    <property type="entry name" value="Phosphodiest/P_Trfase"/>
</dbReference>
<dbReference type="RefSeq" id="WP_092869775.1">
    <property type="nucleotide sequence ID" value="NZ_FOJY01000001.1"/>
</dbReference>
<evidence type="ECO:0000313" key="1">
    <source>
        <dbReference type="EMBL" id="SFA69102.1"/>
    </source>
</evidence>
<dbReference type="Proteomes" id="UP000198838">
    <property type="component" value="Unassembled WGS sequence"/>
</dbReference>
<proteinExistence type="predicted"/>
<dbReference type="OrthoDB" id="1706744at2"/>
<organism evidence="1 2">
    <name type="scientific">Acetitomaculum ruminis DSM 5522</name>
    <dbReference type="NCBI Taxonomy" id="1120918"/>
    <lineage>
        <taxon>Bacteria</taxon>
        <taxon>Bacillati</taxon>
        <taxon>Bacillota</taxon>
        <taxon>Clostridia</taxon>
        <taxon>Lachnospirales</taxon>
        <taxon>Lachnospiraceae</taxon>
        <taxon>Acetitomaculum</taxon>
    </lineage>
</organism>
<dbReference type="Gene3D" id="3.40.720.10">
    <property type="entry name" value="Alkaline Phosphatase, subunit A"/>
    <property type="match status" value="1"/>
</dbReference>